<dbReference type="GO" id="GO:0003700">
    <property type="term" value="F:DNA-binding transcription factor activity"/>
    <property type="evidence" value="ECO:0007669"/>
    <property type="project" value="InterPro"/>
</dbReference>
<name>A0A0P0ENT7_AZOBR</name>
<dbReference type="Gene3D" id="1.10.10.10">
    <property type="entry name" value="Winged helix-like DNA-binding domain superfamily/Winged helix DNA-binding domain"/>
    <property type="match status" value="1"/>
</dbReference>
<dbReference type="InterPro" id="IPR000847">
    <property type="entry name" value="LysR_HTH_N"/>
</dbReference>
<dbReference type="EMBL" id="JAWXYC010000003">
    <property type="protein sequence ID" value="MDX5952109.1"/>
    <property type="molecule type" value="Genomic_DNA"/>
</dbReference>
<dbReference type="PRINTS" id="PR00039">
    <property type="entry name" value="HTHLYSR"/>
</dbReference>
<dbReference type="FunFam" id="1.10.10.10:FF:000001">
    <property type="entry name" value="LysR family transcriptional regulator"/>
    <property type="match status" value="1"/>
</dbReference>
<reference evidence="6 9" key="2">
    <citation type="submission" date="2023-11" db="EMBL/GenBank/DDBJ databases">
        <title>MicrobeMod: A computational toolkit for identifying prokaryotic methylation and restriction-modification with nanopore sequencing.</title>
        <authorList>
            <person name="Crits-Christoph A."/>
            <person name="Kang S.C."/>
            <person name="Lee H."/>
            <person name="Ostrov N."/>
        </authorList>
    </citation>
    <scope>NUCLEOTIDE SEQUENCE [LARGE SCALE GENOMIC DNA]</scope>
    <source>
        <strain evidence="6 9">ATCC 29145</strain>
    </source>
</reference>
<dbReference type="Proteomes" id="UP001277471">
    <property type="component" value="Unassembled WGS sequence"/>
</dbReference>
<dbReference type="EMBL" id="CP032340">
    <property type="protein sequence ID" value="QCO10826.1"/>
    <property type="molecule type" value="Genomic_DNA"/>
</dbReference>
<dbReference type="AlphaFoldDB" id="A0A0P0ENT7"/>
<evidence type="ECO:0000256" key="2">
    <source>
        <dbReference type="ARBA" id="ARBA00023015"/>
    </source>
</evidence>
<protein>
    <submittedName>
        <fullName evidence="7">LysR family transcriptional regulator</fullName>
    </submittedName>
    <submittedName>
        <fullName evidence="6">LysR substrate-binding domain-containing protein</fullName>
    </submittedName>
</protein>
<dbReference type="InterPro" id="IPR036388">
    <property type="entry name" value="WH-like_DNA-bd_sf"/>
</dbReference>
<keyword evidence="9" id="KW-1185">Reference proteome</keyword>
<evidence type="ECO:0000313" key="9">
    <source>
        <dbReference type="Proteomes" id="UP001277471"/>
    </source>
</evidence>
<evidence type="ECO:0000259" key="5">
    <source>
        <dbReference type="PROSITE" id="PS50931"/>
    </source>
</evidence>
<evidence type="ECO:0000313" key="6">
    <source>
        <dbReference type="EMBL" id="MDX5952109.1"/>
    </source>
</evidence>
<keyword evidence="4" id="KW-0804">Transcription</keyword>
<dbReference type="SUPFAM" id="SSF46785">
    <property type="entry name" value="Winged helix' DNA-binding domain"/>
    <property type="match status" value="1"/>
</dbReference>
<evidence type="ECO:0000256" key="4">
    <source>
        <dbReference type="ARBA" id="ARBA00023163"/>
    </source>
</evidence>
<reference evidence="7 8" key="1">
    <citation type="submission" date="2018-09" db="EMBL/GenBank/DDBJ databases">
        <title>Whole genome based analysis of evolution and adaptive divergence in Indian and Brazilian strains of Azospirillum brasilense.</title>
        <authorList>
            <person name="Singh C."/>
            <person name="Tripathi A.K."/>
        </authorList>
    </citation>
    <scope>NUCLEOTIDE SEQUENCE [LARGE SCALE GENOMIC DNA]</scope>
    <source>
        <strain evidence="7 8">MTCC4038</strain>
        <plasmid evidence="7 8">p1</plasmid>
    </source>
</reference>
<evidence type="ECO:0000313" key="8">
    <source>
        <dbReference type="Proteomes" id="UP000298774"/>
    </source>
</evidence>
<dbReference type="Gene3D" id="3.40.190.10">
    <property type="entry name" value="Periplasmic binding protein-like II"/>
    <property type="match status" value="2"/>
</dbReference>
<keyword evidence="3" id="KW-0238">DNA-binding</keyword>
<dbReference type="Proteomes" id="UP000298774">
    <property type="component" value="Plasmid p1"/>
</dbReference>
<dbReference type="InterPro" id="IPR050176">
    <property type="entry name" value="LTTR"/>
</dbReference>
<dbReference type="PROSITE" id="PS50931">
    <property type="entry name" value="HTH_LYSR"/>
    <property type="match status" value="1"/>
</dbReference>
<keyword evidence="2" id="KW-0805">Transcription regulation</keyword>
<dbReference type="KEGG" id="abf:AMK58_19930"/>
<evidence type="ECO:0000256" key="1">
    <source>
        <dbReference type="ARBA" id="ARBA00009437"/>
    </source>
</evidence>
<dbReference type="InterPro" id="IPR036390">
    <property type="entry name" value="WH_DNA-bd_sf"/>
</dbReference>
<dbReference type="Pfam" id="PF00126">
    <property type="entry name" value="HTH_1"/>
    <property type="match status" value="1"/>
</dbReference>
<organism evidence="7 8">
    <name type="scientific">Azospirillum brasilense</name>
    <dbReference type="NCBI Taxonomy" id="192"/>
    <lineage>
        <taxon>Bacteria</taxon>
        <taxon>Pseudomonadati</taxon>
        <taxon>Pseudomonadota</taxon>
        <taxon>Alphaproteobacteria</taxon>
        <taxon>Rhodospirillales</taxon>
        <taxon>Azospirillaceae</taxon>
        <taxon>Azospirillum</taxon>
    </lineage>
</organism>
<dbReference type="PANTHER" id="PTHR30579:SF7">
    <property type="entry name" value="HTH-TYPE TRANSCRIPTIONAL REGULATOR LRHA-RELATED"/>
    <property type="match status" value="1"/>
</dbReference>
<evidence type="ECO:0000313" key="7">
    <source>
        <dbReference type="EMBL" id="QCO10826.1"/>
    </source>
</evidence>
<dbReference type="GO" id="GO:0003677">
    <property type="term" value="F:DNA binding"/>
    <property type="evidence" value="ECO:0007669"/>
    <property type="project" value="UniProtKB-KW"/>
</dbReference>
<feature type="domain" description="HTH lysR-type" evidence="5">
    <location>
        <begin position="8"/>
        <end position="65"/>
    </location>
</feature>
<evidence type="ECO:0000256" key="3">
    <source>
        <dbReference type="ARBA" id="ARBA00023125"/>
    </source>
</evidence>
<dbReference type="SUPFAM" id="SSF53850">
    <property type="entry name" value="Periplasmic binding protein-like II"/>
    <property type="match status" value="1"/>
</dbReference>
<accession>A0A0P0ENT7</accession>
<gene>
    <name evidence="7" type="ORF">D3868_17370</name>
    <name evidence="6" type="ORF">SIM66_13030</name>
</gene>
<keyword evidence="7" id="KW-0614">Plasmid</keyword>
<geneLocation type="plasmid" evidence="7 8">
    <name>p1</name>
</geneLocation>
<dbReference type="RefSeq" id="WP_035677345.1">
    <property type="nucleotide sequence ID" value="NZ_CP032340.1"/>
</dbReference>
<dbReference type="InterPro" id="IPR005119">
    <property type="entry name" value="LysR_subst-bd"/>
</dbReference>
<comment type="similarity">
    <text evidence="1">Belongs to the LysR transcriptional regulatory family.</text>
</comment>
<dbReference type="PANTHER" id="PTHR30579">
    <property type="entry name" value="TRANSCRIPTIONAL REGULATOR"/>
    <property type="match status" value="1"/>
</dbReference>
<dbReference type="GeneID" id="56451369"/>
<proteinExistence type="inferred from homology"/>
<sequence length="291" mass="31667">MVGPMREMDLGLLRTFVSVVDAGGFTRAGERVHKTQSTVSQQIRRLEEQIGQPLLDRNSRAVALTDDGERLLGYARRLLALNDEANAVLSGRPAAEVVRLGVPEDYAVERLPRLLADFARANRRLRLDVRCDLSVRLRADVECGDLDIALVKQEPGRPGALRAWREPLCWVGPAAEDLHREDPLPLVLFPQGCVYRNRAVHELERAGRRWRVAYSSPNHAGVRAAVSGGLGVSVLPHSALPPGARFLGVADGLPALPETELALLTGSAVRGTGVEMVTGLLVESLPEPVWA</sequence>
<dbReference type="Pfam" id="PF03466">
    <property type="entry name" value="LysR_substrate"/>
    <property type="match status" value="1"/>
</dbReference>